<name>A0A132P2G6_ENTFC</name>
<dbReference type="EMBL" id="LEQJ01000005">
    <property type="protein sequence ID" value="RBS33470.1"/>
    <property type="molecule type" value="Genomic_DNA"/>
</dbReference>
<dbReference type="Proteomes" id="UP000253144">
    <property type="component" value="Unassembled WGS sequence"/>
</dbReference>
<dbReference type="Pfam" id="PF14504">
    <property type="entry name" value="CAP_assoc_N"/>
    <property type="match status" value="1"/>
</dbReference>
<reference evidence="3" key="4">
    <citation type="submission" date="2022-05" db="EMBL/GenBank/DDBJ databases">
        <title>Draft genome sequences of Clostridium perfringens strains isolated from Peru.</title>
        <authorList>
            <person name="Hurtado R."/>
            <person name="Lima L."/>
            <person name="Sousa T."/>
            <person name="Jaiswal A.K."/>
            <person name="Tiwari S."/>
            <person name="Maturrano L."/>
            <person name="Brenig B."/>
            <person name="Azevedo V."/>
        </authorList>
    </citation>
    <scope>NUCLEOTIDE SEQUENCE</scope>
    <source>
        <strain evidence="3">CP4</strain>
    </source>
</reference>
<proteinExistence type="predicted"/>
<dbReference type="Proteomes" id="UP000070452">
    <property type="component" value="Unassembled WGS sequence"/>
</dbReference>
<gene>
    <name evidence="2" type="ORF">AWT83_13325</name>
    <name evidence="6" type="ORF">CYQ77_02235</name>
    <name evidence="5" type="ORF">EB12_01072</name>
    <name evidence="3" type="ORF">M3X98_11060</name>
    <name evidence="4" type="ORF">P6Z85_02325</name>
</gene>
<reference evidence="5 8" key="1">
    <citation type="submission" date="2015-06" db="EMBL/GenBank/DDBJ databases">
        <title>The Genome Sequence of Enterococcus faecium 131EA1.</title>
        <authorList>
            <consortium name="The Broad Institute Genomics Platform"/>
            <consortium name="The Broad Institute Genome Sequencing Center for Infectious Disease"/>
            <person name="Earl A.M."/>
            <person name="Van Tyne D."/>
            <person name="Lebreton F."/>
            <person name="Saavedra J.T."/>
            <person name="Gilmore M.S."/>
            <person name="Manson Mcguire A."/>
            <person name="Clock S."/>
            <person name="Crupain M."/>
            <person name="Rangan U."/>
            <person name="Young S."/>
            <person name="Abouelleil A."/>
            <person name="Cao P."/>
            <person name="Chapman S.B."/>
            <person name="Griggs A."/>
            <person name="Priest M."/>
            <person name="Shea T."/>
            <person name="Wortman J."/>
            <person name="Nusbaum C."/>
            <person name="Birren B."/>
        </authorList>
    </citation>
    <scope>NUCLEOTIDE SEQUENCE [LARGE SCALE GENOMIC DNA]</scope>
    <source>
        <strain evidence="5 8">131EA1</strain>
    </source>
</reference>
<dbReference type="EMBL" id="JARPTX010000005">
    <property type="protein sequence ID" value="MDT2369023.1"/>
    <property type="molecule type" value="Genomic_DNA"/>
</dbReference>
<evidence type="ECO:0000313" key="7">
    <source>
        <dbReference type="Proteomes" id="UP000070452"/>
    </source>
</evidence>
<protein>
    <submittedName>
        <fullName evidence="3">CAP-associated domain-containing protein</fullName>
    </submittedName>
</protein>
<evidence type="ECO:0000313" key="3">
    <source>
        <dbReference type="EMBL" id="MDC4248574.1"/>
    </source>
</evidence>
<dbReference type="EMBL" id="LRHK01000005">
    <property type="protein sequence ID" value="KWX16503.1"/>
    <property type="molecule type" value="Genomic_DNA"/>
</dbReference>
<dbReference type="InterPro" id="IPR029410">
    <property type="entry name" value="CAP_assoc"/>
</dbReference>
<evidence type="ECO:0000313" key="4">
    <source>
        <dbReference type="EMBL" id="MDT2369023.1"/>
    </source>
</evidence>
<dbReference type="Proteomes" id="UP001141166">
    <property type="component" value="Unassembled WGS sequence"/>
</dbReference>
<reference evidence="2 7" key="2">
    <citation type="submission" date="2016-01" db="EMBL/GenBank/DDBJ databases">
        <title>Molecular Mechanisms for transfer of large genomic segments between Enterococcus faecium strains.</title>
        <authorList>
            <person name="Garcia-Solache M.A."/>
            <person name="Lebreton F."/>
            <person name="Mclaughlin R.E."/>
            <person name="Whiteaker J.D."/>
            <person name="Gilmore M.S."/>
            <person name="Rice L.B."/>
        </authorList>
    </citation>
    <scope>NUCLEOTIDE SEQUENCE [LARGE SCALE GENOMIC DNA]</scope>
    <source>
        <strain evidence="2 7">D344RRF x C68</strain>
    </source>
</reference>
<evidence type="ECO:0000313" key="9">
    <source>
        <dbReference type="Proteomes" id="UP000289562"/>
    </source>
</evidence>
<dbReference type="InterPro" id="IPR035940">
    <property type="entry name" value="CAP_sf"/>
</dbReference>
<dbReference type="AlphaFoldDB" id="A0A132P2G6"/>
<dbReference type="RefSeq" id="WP_002298986.1">
    <property type="nucleotide sequence ID" value="NZ_AP019394.1"/>
</dbReference>
<dbReference type="EMBL" id="PJVH01000004">
    <property type="protein sequence ID" value="RXU91140.1"/>
    <property type="molecule type" value="Genomic_DNA"/>
</dbReference>
<comment type="caution">
    <text evidence="2">The sequence shown here is derived from an EMBL/GenBank/DDBJ whole genome shotgun (WGS) entry which is preliminary data.</text>
</comment>
<reference evidence="6 9" key="3">
    <citation type="submission" date="2017-12" db="EMBL/GenBank/DDBJ databases">
        <title>A pool of 800 enterococci isolated from chicken carcass rinse samples from New Zealand.</title>
        <authorList>
            <person name="Zhang J."/>
            <person name="Rogers L."/>
            <person name="Midwinter A."/>
            <person name="French N."/>
        </authorList>
    </citation>
    <scope>NUCLEOTIDE SEQUENCE [LARGE SCALE GENOMIC DNA]</scope>
    <source>
        <strain evidence="6 9">EN697</strain>
    </source>
</reference>
<reference evidence="4" key="5">
    <citation type="submission" date="2023-03" db="EMBL/GenBank/DDBJ databases">
        <authorList>
            <person name="Shen W."/>
            <person name="Cai J."/>
        </authorList>
    </citation>
    <scope>NUCLEOTIDE SEQUENCE</scope>
    <source>
        <strain evidence="4">B1010-2</strain>
    </source>
</reference>
<evidence type="ECO:0000313" key="2">
    <source>
        <dbReference type="EMBL" id="KWX16503.1"/>
    </source>
</evidence>
<dbReference type="Proteomes" id="UP000289562">
    <property type="component" value="Unassembled WGS sequence"/>
</dbReference>
<evidence type="ECO:0000259" key="1">
    <source>
        <dbReference type="Pfam" id="PF14504"/>
    </source>
</evidence>
<dbReference type="EMBL" id="JAMWMK010000019">
    <property type="protein sequence ID" value="MDC4248574.1"/>
    <property type="molecule type" value="Genomic_DNA"/>
</dbReference>
<evidence type="ECO:0000313" key="6">
    <source>
        <dbReference type="EMBL" id="RXU91140.1"/>
    </source>
</evidence>
<accession>A0A132P2G6</accession>
<organism evidence="2 7">
    <name type="scientific">Enterococcus faecium</name>
    <name type="common">Streptococcus faecium</name>
    <dbReference type="NCBI Taxonomy" id="1352"/>
    <lineage>
        <taxon>Bacteria</taxon>
        <taxon>Bacillati</taxon>
        <taxon>Bacillota</taxon>
        <taxon>Bacilli</taxon>
        <taxon>Lactobacillales</taxon>
        <taxon>Enterococcaceae</taxon>
        <taxon>Enterococcus</taxon>
    </lineage>
</organism>
<dbReference type="Gene3D" id="3.40.33.10">
    <property type="entry name" value="CAP"/>
    <property type="match status" value="1"/>
</dbReference>
<evidence type="ECO:0000313" key="8">
    <source>
        <dbReference type="Proteomes" id="UP000253144"/>
    </source>
</evidence>
<feature type="domain" description="CAP-associated" evidence="1">
    <location>
        <begin position="60"/>
        <end position="202"/>
    </location>
</feature>
<dbReference type="Proteomes" id="UP001260956">
    <property type="component" value="Unassembled WGS sequence"/>
</dbReference>
<sequence length="374" mass="43302">MKRLGLFWLILLLVIVAFYMEPVLFPPKLEVKENSDQQIANQMTTWKYQELKATGFSTYIGKPIDQLEKDFGQAYDRLTSGFGFETRYYENKASHLTFEANIQDSRVTTVKVLQTGPADIAPFYLGMTMQDLTKITTIYTNFTFEYHDTEVGIELMEEDMNYRPLIAFDNDTFAILFFDQTTNGLFSVVYLDKDSLLKLLPYQVFGEGLPHYQADKSADWESINRVKERKSTTLLNMLRREDELPIYNQTLAFQNHSQLLLHDFLTRPEEILSEERMADWQKSLGSAQTTVKFSLTNDELEKLISKQKLENTSGLFIHPAIDATFSFLYWYSDPYNHDRFMDPGTDSVGIAFSKENMLVLLQEENGESSDSSDR</sequence>
<evidence type="ECO:0000313" key="5">
    <source>
        <dbReference type="EMBL" id="RBS33470.1"/>
    </source>
</evidence>